<feature type="coiled-coil region" evidence="1">
    <location>
        <begin position="84"/>
        <end position="118"/>
    </location>
</feature>
<evidence type="ECO:0000313" key="4">
    <source>
        <dbReference type="Proteomes" id="UP001187221"/>
    </source>
</evidence>
<sequence>MQDRSSGQETPRGSRGRRLTAGLALLLVLGGGTSAAWWASHHGWLTMPVMIGSGSGTPADDTASQAAAAAVAVAANSAASDAALAATSAKVSALEQRLAELNQQANAASGQATRAEALLLAFAARRAIERGQPLGILENQLRVRFGADQPGAVDRVITAAAHPVTLGSLAEEFAALEPRLTGASREGGTWTWISAQVSSLFVIRHDEGPDATPASRRDHARLALAGGRVDAAISDVEHMPGKDAATEWLAHARDWVSAQHALDQLETAALLLPGPEQRQAQQPQPAPSPAPEAEATPGPVA</sequence>
<comment type="caution">
    <text evidence="3">The sequence shown here is derived from an EMBL/GenBank/DDBJ whole genome shotgun (WGS) entry which is preliminary data.</text>
</comment>
<feature type="compositionally biased region" description="Low complexity" evidence="2">
    <location>
        <begin position="273"/>
        <end position="283"/>
    </location>
</feature>
<evidence type="ECO:0008006" key="5">
    <source>
        <dbReference type="Google" id="ProtNLM"/>
    </source>
</evidence>
<organism evidence="3 4">
    <name type="scientific">Novosphingobium pituita</name>
    <dbReference type="NCBI Taxonomy" id="3056842"/>
    <lineage>
        <taxon>Bacteria</taxon>
        <taxon>Pseudomonadati</taxon>
        <taxon>Pseudomonadota</taxon>
        <taxon>Alphaproteobacteria</taxon>
        <taxon>Sphingomonadales</taxon>
        <taxon>Sphingomonadaceae</taxon>
        <taxon>Novosphingobium</taxon>
    </lineage>
</organism>
<gene>
    <name evidence="3" type="ORF">NUTIK01_17890</name>
</gene>
<dbReference type="RefSeq" id="WP_317974736.1">
    <property type="nucleotide sequence ID" value="NZ_BTFW01000001.1"/>
</dbReference>
<evidence type="ECO:0000256" key="2">
    <source>
        <dbReference type="SAM" id="MobiDB-lite"/>
    </source>
</evidence>
<dbReference type="EMBL" id="BTFW01000001">
    <property type="protein sequence ID" value="GMM61012.1"/>
    <property type="molecule type" value="Genomic_DNA"/>
</dbReference>
<reference evidence="3 4" key="1">
    <citation type="submission" date="2023-06" db="EMBL/GenBank/DDBJ databases">
        <title>Draft genome sequence of Novosphingobium sp. strain IK01.</title>
        <authorList>
            <person name="Hatamoto M."/>
            <person name="Ikarashi T."/>
            <person name="Yamaguchi T."/>
        </authorList>
    </citation>
    <scope>NUCLEOTIDE SEQUENCE [LARGE SCALE GENOMIC DNA]</scope>
    <source>
        <strain evidence="3 4">IK01</strain>
    </source>
</reference>
<proteinExistence type="predicted"/>
<evidence type="ECO:0000313" key="3">
    <source>
        <dbReference type="EMBL" id="GMM61012.1"/>
    </source>
</evidence>
<keyword evidence="4" id="KW-1185">Reference proteome</keyword>
<feature type="region of interest" description="Disordered" evidence="2">
    <location>
        <begin position="270"/>
        <end position="301"/>
    </location>
</feature>
<keyword evidence="1" id="KW-0175">Coiled coil</keyword>
<dbReference type="Proteomes" id="UP001187221">
    <property type="component" value="Unassembled WGS sequence"/>
</dbReference>
<protein>
    <recommendedName>
        <fullName evidence="5">Inner membrane protein</fullName>
    </recommendedName>
</protein>
<feature type="compositionally biased region" description="Low complexity" evidence="2">
    <location>
        <begin position="291"/>
        <end position="301"/>
    </location>
</feature>
<accession>A0ABQ6P7Y1</accession>
<name>A0ABQ6P7Y1_9SPHN</name>
<evidence type="ECO:0000256" key="1">
    <source>
        <dbReference type="SAM" id="Coils"/>
    </source>
</evidence>